<dbReference type="OrthoDB" id="10264149at2759"/>
<dbReference type="GO" id="GO:0046854">
    <property type="term" value="P:phosphatidylinositol phosphate biosynthetic process"/>
    <property type="evidence" value="ECO:0007669"/>
    <property type="project" value="InterPro"/>
</dbReference>
<dbReference type="PROSITE" id="PS00915">
    <property type="entry name" value="PI3_4_KINASE_1"/>
    <property type="match status" value="1"/>
</dbReference>
<dbReference type="InterPro" id="IPR001263">
    <property type="entry name" value="PI3K_accessory_dom"/>
</dbReference>
<dbReference type="Proteomes" id="UP000800235">
    <property type="component" value="Unassembled WGS sequence"/>
</dbReference>
<dbReference type="CDD" id="cd05167">
    <property type="entry name" value="PI4Kc_III_alpha"/>
    <property type="match status" value="1"/>
</dbReference>
<protein>
    <recommendedName>
        <fullName evidence="3">1-phosphatidylinositol 4-kinase</fullName>
        <ecNumber evidence="3">2.7.1.67</ecNumber>
    </recommendedName>
</protein>
<dbReference type="SUPFAM" id="SSF48371">
    <property type="entry name" value="ARM repeat"/>
    <property type="match status" value="2"/>
</dbReference>
<dbReference type="GO" id="GO:0005524">
    <property type="term" value="F:ATP binding"/>
    <property type="evidence" value="ECO:0007669"/>
    <property type="project" value="UniProtKB-KW"/>
</dbReference>
<accession>A0A9P4NQQ1</accession>
<dbReference type="SMART" id="SM00146">
    <property type="entry name" value="PI3Kc"/>
    <property type="match status" value="1"/>
</dbReference>
<evidence type="ECO:0000256" key="3">
    <source>
        <dbReference type="ARBA" id="ARBA00012169"/>
    </source>
</evidence>
<evidence type="ECO:0000256" key="6">
    <source>
        <dbReference type="ARBA" id="ARBA00022777"/>
    </source>
</evidence>
<feature type="domain" description="PIK helical" evidence="9">
    <location>
        <begin position="1382"/>
        <end position="1568"/>
    </location>
</feature>
<dbReference type="GO" id="GO:0004430">
    <property type="term" value="F:1-phosphatidylinositol 4-kinase activity"/>
    <property type="evidence" value="ECO:0007669"/>
    <property type="project" value="UniProtKB-EC"/>
</dbReference>
<feature type="domain" description="PI3K/PI4K catalytic" evidence="8">
    <location>
        <begin position="1670"/>
        <end position="1933"/>
    </location>
</feature>
<evidence type="ECO:0000313" key="11">
    <source>
        <dbReference type="Proteomes" id="UP000800235"/>
    </source>
</evidence>
<sequence length="1949" mass="217984">MRTLRRDALAKLAILSANSPPAVAKQGDISRLCKRCPGTRSKFNGVSSNGRTSRPSMATAAAARVPMSLPEIEALLALCKAAPHVTNIEIAAQLLPQLTSYLPESHFQSLIPPLNSPDLEPSPWEPLTRNLTAAVLSLGYNHPSLRQHAQSSLQRYVTSWADAAETLSQEQLEDEEEGEDLVTEPIARIVKMAVSLLGFLSAASANARFWSPLDRLKLIRILRDAVSEKYMIALETSLSIIRNSRKGEILAIWKGYSKRYAVSGRPLGAMLLRQAFMQLVVSCSSLLIAPWEALQKQDILELLLSDKPEVGLDDEHASDIPIESLAAIAADELRLLDEGSDYLQLASAYQQRLASAVKADALKCFLCCSIIDEDIADSDALISWLEAIMANSVQIADEYLASVVFKSMAVLARTSPAVASNMGRTLPRIIVHGGLDSRTTSVAAECLASVLKRLPQDAVITTLYSLGNVLSAPGAVPDRTTMNGSPLLDTSANSKLKQNGDVYQEFPNGGSVISLGAREGEESSLVHITTIEAIVCIAYNCREDKIVALALSMLIQKIGRLSLEVDAKIITETSILAAQSAPNDLRTLLRLYSKLCHDAIVGDNSIILDAVMLARLHLAQTLKRGSDSFEIFLLHLLDAVVSQGDAHEPVHQQHSADVELAAQEIAQLLQPLATLTMLNAIPETEDDVEIEGFVNLQRDAWFNAVVHGFSSTSALGRRYRRELQVLAQYSEPLITEDRTDQLESDIELNTTLRRGKNDMNTAKYRKHLIEVLPSCEGDIKVLSYSEVIFLTTAHLVESLRADSGDCTKVLTYFLDPRLKSGSMGNCMHAIAKAAVATYLSRTLTGRTQSFTSPYVAQQLATFFAGSCHRIRDVQRVAVTCADLVITQIPSSLCQRSSLFALFELLTMMWTGCLEQETDEYEWKSTYHSERGNVTIELSDDYDFRRATLGNFHKWAKIWMLRVLDIAPLDIKGIIQTYLSEFNDDGAYGHISLGRSFALEMGGVIPSTDQRLGAIESQPGVNINTASDFVAQYTTRQEYRFVGGIRDDDQEWVQFSPEGEPLMKHKARIDKSIEDSNILLTDMENRTLNHKHVSIAELRDVLRRAGALLCSTSKDQGAIVHHLVGIPFAVFSKQSIKLGISLWMGVIKENARMESRILVEIAENWESTVRKQRGLFDKRLHHYDPFWIKQEFAPSDKELIMKRQKLAYDLIAPHLRVCQFLSSHFNATRLGSPSIQKIYYRLINITLDALIGSQCHPLSREAHFNIVLLGLRILRFSTGLESAILWRFKDRILSAALAWFASAPRWSFGGNRLQIKAETHLLQDVSLALDKIEHVGQQTIASRKALQPKADLLSLLLANEQTRLMVWLFPLSYEKKHHFTSGHNAKPPSELALSAGLKTAWSENPALAVQFACRFQSPSLIPDARFLLLNFPEKALGDPDALELMLGSALPGDISFQLKYLLYWAPVNPITAVTYFLPAYKNHPFIIQYAMRALDSHSVDVTFFYVPQIVQTLRYDVLGYVERYIVEAAKFSQLFAHQIIWNMKANAFKDEDSKIPDPVKPTLDKVMISLLSSFSKEEEAFYNREFTFFDEVTNISGKLKPYIKRSKPEKKQKIEEELRKIEVEVGVYLPSNPEGVVVGIDRKSGKPLQSHAKAPYMATFRIKKEQASGDENEQELMKASHKREEKKQFYEVWQSAIFKVGDDCRQDVLALQMIAAFRGIFHSVGLDVYVFPYRVTATAPGCGVIDVLPNSISRDMLGREAVNGLYDYFISKYGGEDSIRFQEARNNFVKSMAAYSVISFLLQFKDRHNGNIMIDDAGHILHIDFGFCFDIVPGGVKFERAPFKLTTEMVAVMGGTTAQAYQWFEELCIKAYLASRQHSEHLMHIVMLMLDSGLPCFKPQTIANFKSRFVLERSEREAADYMRDLIKKSFDNYSTRIYDQFQLATNGIPY</sequence>
<dbReference type="InterPro" id="IPR011009">
    <property type="entry name" value="Kinase-like_dom_sf"/>
</dbReference>
<keyword evidence="6" id="KW-0418">Kinase</keyword>
<dbReference type="InterPro" id="IPR042236">
    <property type="entry name" value="PI3K_accessory_sf"/>
</dbReference>
<keyword evidence="11" id="KW-1185">Reference proteome</keyword>
<dbReference type="InterPro" id="IPR036940">
    <property type="entry name" value="PI3/4_kinase_cat_sf"/>
</dbReference>
<dbReference type="FunFam" id="3.30.1010.10:FF:000014">
    <property type="entry name" value="Phosphatidylinositol 4-kinase STT4"/>
    <property type="match status" value="1"/>
</dbReference>
<dbReference type="PANTHER" id="PTHR10048">
    <property type="entry name" value="PHOSPHATIDYLINOSITOL KINASE"/>
    <property type="match status" value="1"/>
</dbReference>
<name>A0A9P4NQQ1_9PEZI</name>
<dbReference type="Gene3D" id="1.10.1070.11">
    <property type="entry name" value="Phosphatidylinositol 3-/4-kinase, catalytic domain"/>
    <property type="match status" value="1"/>
</dbReference>
<dbReference type="FunFam" id="1.25.40.70:FF:000011">
    <property type="entry name" value="Phosphatidylinositol 4-kinase alpha"/>
    <property type="match status" value="1"/>
</dbReference>
<comment type="catalytic activity">
    <reaction evidence="1">
        <text>a 1,2-diacyl-sn-glycero-3-phospho-(1D-myo-inositol) + ATP = a 1,2-diacyl-sn-glycero-3-phospho-(1D-myo-inositol 4-phosphate) + ADP + H(+)</text>
        <dbReference type="Rhea" id="RHEA:19877"/>
        <dbReference type="ChEBI" id="CHEBI:15378"/>
        <dbReference type="ChEBI" id="CHEBI:30616"/>
        <dbReference type="ChEBI" id="CHEBI:57880"/>
        <dbReference type="ChEBI" id="CHEBI:58178"/>
        <dbReference type="ChEBI" id="CHEBI:456216"/>
        <dbReference type="EC" id="2.7.1.67"/>
    </reaction>
</comment>
<dbReference type="FunFam" id="1.10.1070.11:FF:000022">
    <property type="entry name" value="Phosphatidylinositol 4-kinase stt4"/>
    <property type="match status" value="1"/>
</dbReference>
<dbReference type="GO" id="GO:0005886">
    <property type="term" value="C:plasma membrane"/>
    <property type="evidence" value="ECO:0007669"/>
    <property type="project" value="TreeGrafter"/>
</dbReference>
<dbReference type="InterPro" id="IPR016024">
    <property type="entry name" value="ARM-type_fold"/>
</dbReference>
<dbReference type="PROSITE" id="PS50290">
    <property type="entry name" value="PI3_4_KINASE_3"/>
    <property type="match status" value="1"/>
</dbReference>
<reference evidence="10" key="1">
    <citation type="journal article" date="2020" name="Stud. Mycol.">
        <title>101 Dothideomycetes genomes: a test case for predicting lifestyles and emergence of pathogens.</title>
        <authorList>
            <person name="Haridas S."/>
            <person name="Albert R."/>
            <person name="Binder M."/>
            <person name="Bloem J."/>
            <person name="Labutti K."/>
            <person name="Salamov A."/>
            <person name="Andreopoulos B."/>
            <person name="Baker S."/>
            <person name="Barry K."/>
            <person name="Bills G."/>
            <person name="Bluhm B."/>
            <person name="Cannon C."/>
            <person name="Castanera R."/>
            <person name="Culley D."/>
            <person name="Daum C."/>
            <person name="Ezra D."/>
            <person name="Gonzalez J."/>
            <person name="Henrissat B."/>
            <person name="Kuo A."/>
            <person name="Liang C."/>
            <person name="Lipzen A."/>
            <person name="Lutzoni F."/>
            <person name="Magnuson J."/>
            <person name="Mondo S."/>
            <person name="Nolan M."/>
            <person name="Ohm R."/>
            <person name="Pangilinan J."/>
            <person name="Park H.-J."/>
            <person name="Ramirez L."/>
            <person name="Alfaro M."/>
            <person name="Sun H."/>
            <person name="Tritt A."/>
            <person name="Yoshinaga Y."/>
            <person name="Zwiers L.-H."/>
            <person name="Turgeon B."/>
            <person name="Goodwin S."/>
            <person name="Spatafora J."/>
            <person name="Crous P."/>
            <person name="Grigoriev I."/>
        </authorList>
    </citation>
    <scope>NUCLEOTIDE SEQUENCE</scope>
    <source>
        <strain evidence="10">CBS 130266</strain>
    </source>
</reference>
<comment type="similarity">
    <text evidence="2">Belongs to the PI3/PI4-kinase family. Type III PI4K subfamily.</text>
</comment>
<keyword evidence="5" id="KW-0547">Nucleotide-binding</keyword>
<dbReference type="EC" id="2.7.1.67" evidence="3"/>
<dbReference type="PROSITE" id="PS00916">
    <property type="entry name" value="PI3_4_KINASE_2"/>
    <property type="match status" value="1"/>
</dbReference>
<dbReference type="EMBL" id="MU007043">
    <property type="protein sequence ID" value="KAF2429915.1"/>
    <property type="molecule type" value="Genomic_DNA"/>
</dbReference>
<evidence type="ECO:0000256" key="1">
    <source>
        <dbReference type="ARBA" id="ARBA00001686"/>
    </source>
</evidence>
<evidence type="ECO:0000313" key="10">
    <source>
        <dbReference type="EMBL" id="KAF2429915.1"/>
    </source>
</evidence>
<evidence type="ECO:0000259" key="9">
    <source>
        <dbReference type="PROSITE" id="PS51545"/>
    </source>
</evidence>
<keyword evidence="4" id="KW-0808">Transferase</keyword>
<evidence type="ECO:0000256" key="2">
    <source>
        <dbReference type="ARBA" id="ARBA00006209"/>
    </source>
</evidence>
<evidence type="ECO:0000256" key="7">
    <source>
        <dbReference type="ARBA" id="ARBA00022840"/>
    </source>
</evidence>
<dbReference type="SUPFAM" id="SSF56112">
    <property type="entry name" value="Protein kinase-like (PK-like)"/>
    <property type="match status" value="1"/>
</dbReference>
<dbReference type="Pfam" id="PF00613">
    <property type="entry name" value="PI3Ka"/>
    <property type="match status" value="1"/>
</dbReference>
<dbReference type="PROSITE" id="PS51545">
    <property type="entry name" value="PIK_HELICAL"/>
    <property type="match status" value="1"/>
</dbReference>
<organism evidence="10 11">
    <name type="scientific">Tothia fuscella</name>
    <dbReference type="NCBI Taxonomy" id="1048955"/>
    <lineage>
        <taxon>Eukaryota</taxon>
        <taxon>Fungi</taxon>
        <taxon>Dikarya</taxon>
        <taxon>Ascomycota</taxon>
        <taxon>Pezizomycotina</taxon>
        <taxon>Dothideomycetes</taxon>
        <taxon>Pleosporomycetidae</taxon>
        <taxon>Venturiales</taxon>
        <taxon>Cylindrosympodiaceae</taxon>
        <taxon>Tothia</taxon>
    </lineage>
</organism>
<evidence type="ECO:0000256" key="5">
    <source>
        <dbReference type="ARBA" id="ARBA00022741"/>
    </source>
</evidence>
<dbReference type="SMART" id="SM00145">
    <property type="entry name" value="PI3Ka"/>
    <property type="match status" value="1"/>
</dbReference>
<dbReference type="Gene3D" id="1.25.40.70">
    <property type="entry name" value="Phosphatidylinositol 3-kinase, accessory domain (PIK)"/>
    <property type="match status" value="1"/>
</dbReference>
<dbReference type="InterPro" id="IPR015433">
    <property type="entry name" value="PI3/4_kinase"/>
</dbReference>
<evidence type="ECO:0000256" key="4">
    <source>
        <dbReference type="ARBA" id="ARBA00022679"/>
    </source>
</evidence>
<dbReference type="Pfam" id="PF00454">
    <property type="entry name" value="PI3_PI4_kinase"/>
    <property type="match status" value="1"/>
</dbReference>
<comment type="caution">
    <text evidence="10">The sequence shown here is derived from an EMBL/GenBank/DDBJ whole genome shotgun (WGS) entry which is preliminary data.</text>
</comment>
<proteinExistence type="inferred from homology"/>
<dbReference type="Gene3D" id="3.30.1010.10">
    <property type="entry name" value="Phosphatidylinositol 3-kinase Catalytic Subunit, Chain A, domain 4"/>
    <property type="match status" value="1"/>
</dbReference>
<gene>
    <name evidence="10" type="ORF">EJ08DRAFT_264338</name>
</gene>
<dbReference type="PANTHER" id="PTHR10048:SF15">
    <property type="entry name" value="PHOSPHATIDYLINOSITOL 4-KINASE ALPHA"/>
    <property type="match status" value="1"/>
</dbReference>
<dbReference type="InterPro" id="IPR000403">
    <property type="entry name" value="PI3/4_kinase_cat_dom"/>
</dbReference>
<keyword evidence="7" id="KW-0067">ATP-binding</keyword>
<dbReference type="GO" id="GO:0005737">
    <property type="term" value="C:cytoplasm"/>
    <property type="evidence" value="ECO:0007669"/>
    <property type="project" value="TreeGrafter"/>
</dbReference>
<dbReference type="Pfam" id="PF19274">
    <property type="entry name" value="PI4K_N"/>
    <property type="match status" value="1"/>
</dbReference>
<dbReference type="GO" id="GO:0048015">
    <property type="term" value="P:phosphatidylinositol-mediated signaling"/>
    <property type="evidence" value="ECO:0007669"/>
    <property type="project" value="TreeGrafter"/>
</dbReference>
<dbReference type="InterPro" id="IPR018936">
    <property type="entry name" value="PI3/4_kinase_CS"/>
</dbReference>
<dbReference type="InterPro" id="IPR045495">
    <property type="entry name" value="PI4K_N"/>
</dbReference>
<evidence type="ECO:0000259" key="8">
    <source>
        <dbReference type="PROSITE" id="PS50290"/>
    </source>
</evidence>